<proteinExistence type="predicted"/>
<dbReference type="Gramene" id="KCW63381">
    <property type="protein sequence ID" value="KCW63381"/>
    <property type="gene ID" value="EUGRSUZ_G01020"/>
</dbReference>
<dbReference type="EMBL" id="KK198759">
    <property type="protein sequence ID" value="KCW63381.1"/>
    <property type="molecule type" value="Genomic_DNA"/>
</dbReference>
<gene>
    <name evidence="1" type="ORF">EUGRSUZ_G01020</name>
</gene>
<dbReference type="InParanoid" id="A0A059BBY0"/>
<organism evidence="1">
    <name type="scientific">Eucalyptus grandis</name>
    <name type="common">Flooded gum</name>
    <dbReference type="NCBI Taxonomy" id="71139"/>
    <lineage>
        <taxon>Eukaryota</taxon>
        <taxon>Viridiplantae</taxon>
        <taxon>Streptophyta</taxon>
        <taxon>Embryophyta</taxon>
        <taxon>Tracheophyta</taxon>
        <taxon>Spermatophyta</taxon>
        <taxon>Magnoliopsida</taxon>
        <taxon>eudicotyledons</taxon>
        <taxon>Gunneridae</taxon>
        <taxon>Pentapetalae</taxon>
        <taxon>rosids</taxon>
        <taxon>malvids</taxon>
        <taxon>Myrtales</taxon>
        <taxon>Myrtaceae</taxon>
        <taxon>Myrtoideae</taxon>
        <taxon>Eucalypteae</taxon>
        <taxon>Eucalyptus</taxon>
    </lineage>
</organism>
<sequence>MKPKIALFLHTFLFFYTASRRATLYLDLSTFFLFLSDYPNHLVSLLITPSKLGVFIVFFLHATTLKLDSVACLPFLLEKSILRFTESRLSVRVMKEASKTVSRNGVVWPNRSCNEIILILCHVE</sequence>
<reference evidence="1" key="1">
    <citation type="submission" date="2013-07" db="EMBL/GenBank/DDBJ databases">
        <title>The genome of Eucalyptus grandis.</title>
        <authorList>
            <person name="Schmutz J."/>
            <person name="Hayes R."/>
            <person name="Myburg A."/>
            <person name="Tuskan G."/>
            <person name="Grattapaglia D."/>
            <person name="Rokhsar D.S."/>
        </authorList>
    </citation>
    <scope>NUCLEOTIDE SEQUENCE</scope>
    <source>
        <tissue evidence="1">Leaf extractions</tissue>
    </source>
</reference>
<name>A0A059BBY0_EUCGR</name>
<evidence type="ECO:0000313" key="1">
    <source>
        <dbReference type="EMBL" id="KCW63381.1"/>
    </source>
</evidence>
<dbReference type="AlphaFoldDB" id="A0A059BBY0"/>
<accession>A0A059BBY0</accession>
<protein>
    <submittedName>
        <fullName evidence="1">Uncharacterized protein</fullName>
    </submittedName>
</protein>